<evidence type="ECO:0000313" key="7">
    <source>
        <dbReference type="EMBL" id="QOY27198.1"/>
    </source>
</evidence>
<protein>
    <submittedName>
        <fullName evidence="7">Spore germination protein B1</fullName>
    </submittedName>
</protein>
<comment type="similarity">
    <text evidence="2 6">Belongs to the GerABKA family.</text>
</comment>
<dbReference type="InterPro" id="IPR004995">
    <property type="entry name" value="Spore_Ger"/>
</dbReference>
<evidence type="ECO:0000256" key="4">
    <source>
        <dbReference type="ARBA" id="ARBA00022989"/>
    </source>
</evidence>
<dbReference type="AlphaFoldDB" id="A0A411AAZ5"/>
<dbReference type="RefSeq" id="WP_017418782.1">
    <property type="nucleotide sequence ID" value="NZ_CP017775.1"/>
</dbReference>
<dbReference type="GO" id="GO:0009847">
    <property type="term" value="P:spore germination"/>
    <property type="evidence" value="ECO:0007669"/>
    <property type="project" value="UniProtKB-UniRule"/>
</dbReference>
<dbReference type="PANTHER" id="PTHR22550:SF5">
    <property type="entry name" value="LEUCINE ZIPPER PROTEIN 4"/>
    <property type="match status" value="1"/>
</dbReference>
<dbReference type="Pfam" id="PF03323">
    <property type="entry name" value="GerA"/>
    <property type="match status" value="1"/>
</dbReference>
<dbReference type="InterPro" id="IPR050768">
    <property type="entry name" value="UPF0353/GerABKA_families"/>
</dbReference>
<evidence type="ECO:0000256" key="2">
    <source>
        <dbReference type="ARBA" id="ARBA00005278"/>
    </source>
</evidence>
<proteinExistence type="inferred from homology"/>
<evidence type="ECO:0000256" key="3">
    <source>
        <dbReference type="ARBA" id="ARBA00022692"/>
    </source>
</evidence>
<evidence type="ECO:0000256" key="5">
    <source>
        <dbReference type="ARBA" id="ARBA00023136"/>
    </source>
</evidence>
<accession>A0A411AAZ5</accession>
<dbReference type="PIRSF" id="PIRSF005690">
    <property type="entry name" value="GerBA"/>
    <property type="match status" value="1"/>
</dbReference>
<evidence type="ECO:0000256" key="6">
    <source>
        <dbReference type="PIRNR" id="PIRNR005690"/>
    </source>
</evidence>
<gene>
    <name evidence="7" type="primary">gerBA_1</name>
    <name evidence="7" type="ORF">BACVE_002209</name>
</gene>
<sequence>MSADKQNKRIPGDFESAVREMQELMCVCGDFKIRRIKLQNRHTAFFYIEQMIEEQKLNEFLLSDTLQNGPLEETMNAVSSAETDETRKLIDGILAGQVVFLSDASRKAKLFSVGQNPLRSIMEPESESIVRGAHDGFVESLETNIHQLRFHIQDRHLSVHYMDIGERAKSKVAVIFVENIANPEIVEEVKRRLSYLRIDSVLAPGIIEESIEDNSFSIFPQIIHTERPDKAKACVMEGCVLIMMDGSPSALIAPITFFSFFQSPDDYSTRWISASFLRVLRFFAFMIAITLPAFYIALIAFHFEVIPNDLIITMKNSIVDIPFPPLIEAMIMEITIELIREAGIRLPKPISQTIGIVGGLVIGDAVVQAGLISNMMIIVVAVTAVSSFVLPSYEMSTSIRTLRFPLMFLASSFGFFGIALGFGLILMNLCKLESLGVPYLSSLTPFHFSDLKDAFIRLPAWFIKRRPFYLRPQDSKQIKHVRGWRKDEA</sequence>
<evidence type="ECO:0000256" key="1">
    <source>
        <dbReference type="ARBA" id="ARBA00004141"/>
    </source>
</evidence>
<dbReference type="Proteomes" id="UP000587477">
    <property type="component" value="Chromosome"/>
</dbReference>
<evidence type="ECO:0000313" key="8">
    <source>
        <dbReference type="Proteomes" id="UP000587477"/>
    </source>
</evidence>
<comment type="subcellular location">
    <subcellularLocation>
        <location evidence="6">Cell membrane</location>
    </subcellularLocation>
    <subcellularLocation>
        <location evidence="1">Membrane</location>
        <topology evidence="1">Multi-pass membrane protein</topology>
    </subcellularLocation>
</comment>
<keyword evidence="4" id="KW-1133">Transmembrane helix</keyword>
<keyword evidence="3" id="KW-0812">Transmembrane</keyword>
<keyword evidence="5 6" id="KW-0472">Membrane</keyword>
<dbReference type="GO" id="GO:0005886">
    <property type="term" value="C:plasma membrane"/>
    <property type="evidence" value="ECO:0007669"/>
    <property type="project" value="UniProtKB-SubCell"/>
</dbReference>
<organism evidence="7 8">
    <name type="scientific">Bacillus velezensis</name>
    <dbReference type="NCBI Taxonomy" id="492670"/>
    <lineage>
        <taxon>Bacteria</taxon>
        <taxon>Bacillati</taxon>
        <taxon>Bacillota</taxon>
        <taxon>Bacilli</taxon>
        <taxon>Bacillales</taxon>
        <taxon>Bacillaceae</taxon>
        <taxon>Bacillus</taxon>
        <taxon>Bacillus amyloliquefaciens group</taxon>
    </lineage>
</organism>
<name>A0A411AAZ5_BACVE</name>
<reference evidence="8" key="1">
    <citation type="submission" date="2020-10" db="EMBL/GenBank/DDBJ databases">
        <title>Complete genome sequence of Bacillus velezensis NST6.</title>
        <authorList>
            <person name="Choi J."/>
        </authorList>
    </citation>
    <scope>NUCLEOTIDE SEQUENCE [LARGE SCALE GENOMIC DNA]</scope>
    <source>
        <strain evidence="8">NST6</strain>
    </source>
</reference>
<dbReference type="EMBL" id="CP063687">
    <property type="protein sequence ID" value="QOY27198.1"/>
    <property type="molecule type" value="Genomic_DNA"/>
</dbReference>
<dbReference type="PANTHER" id="PTHR22550">
    <property type="entry name" value="SPORE GERMINATION PROTEIN"/>
    <property type="match status" value="1"/>
</dbReference>